<evidence type="ECO:0000313" key="2">
    <source>
        <dbReference type="Proteomes" id="UP000183788"/>
    </source>
</evidence>
<reference evidence="1 2" key="1">
    <citation type="submission" date="2016-11" db="EMBL/GenBank/DDBJ databases">
        <authorList>
            <person name="Jaros S."/>
            <person name="Januszkiewicz K."/>
            <person name="Wedrychowicz H."/>
        </authorList>
    </citation>
    <scope>NUCLEOTIDE SEQUENCE [LARGE SCALE GENOMIC DNA]</scope>
    <source>
        <strain evidence="1 2">DSM 784</strain>
    </source>
</reference>
<protein>
    <submittedName>
        <fullName evidence="1">Uncharacterized protein</fullName>
    </submittedName>
</protein>
<evidence type="ECO:0000313" key="1">
    <source>
        <dbReference type="EMBL" id="SFW17008.1"/>
    </source>
</evidence>
<proteinExistence type="predicted"/>
<accession>A0A1K1M1N0</accession>
<dbReference type="Proteomes" id="UP000183788">
    <property type="component" value="Unassembled WGS sequence"/>
</dbReference>
<organism evidence="1 2">
    <name type="scientific">Chitinophaga sancti</name>
    <dbReference type="NCBI Taxonomy" id="1004"/>
    <lineage>
        <taxon>Bacteria</taxon>
        <taxon>Pseudomonadati</taxon>
        <taxon>Bacteroidota</taxon>
        <taxon>Chitinophagia</taxon>
        <taxon>Chitinophagales</taxon>
        <taxon>Chitinophagaceae</taxon>
        <taxon>Chitinophaga</taxon>
    </lineage>
</organism>
<dbReference type="STRING" id="1004.SAMN05661012_00372"/>
<name>A0A1K1M1N0_9BACT</name>
<sequence>MTTGTIKSTLTSNSIAFRKQSHIADSSSLLISNFILAIRFDKRGIPTLGAFVKNNNGIDGQIMVKSHPGNWHLNQYPGCPE</sequence>
<gene>
    <name evidence="1" type="ORF">SAMN05661012_00372</name>
</gene>
<dbReference type="EMBL" id="FPIZ01000001">
    <property type="protein sequence ID" value="SFW17008.1"/>
    <property type="molecule type" value="Genomic_DNA"/>
</dbReference>
<dbReference type="AlphaFoldDB" id="A0A1K1M1N0"/>